<evidence type="ECO:0008006" key="4">
    <source>
        <dbReference type="Google" id="ProtNLM"/>
    </source>
</evidence>
<accession>A0ABS2LMW2</accession>
<name>A0ABS2LMW2_9ACTN</name>
<feature type="transmembrane region" description="Helical" evidence="1">
    <location>
        <begin position="131"/>
        <end position="149"/>
    </location>
</feature>
<feature type="transmembrane region" description="Helical" evidence="1">
    <location>
        <begin position="34"/>
        <end position="53"/>
    </location>
</feature>
<evidence type="ECO:0000313" key="2">
    <source>
        <dbReference type="EMBL" id="MBM7489513.1"/>
    </source>
</evidence>
<sequence>MTGGAIRHRPPAVAPGGAMRAALRLARLHMASRHVPAALAAVAACAIGLRVALQWQWEAYGALQLPLIFETGCAVAIAVTATSLLGEPERVTGRWLPFLRLATTLALTVAAVSALAAAGAGAHLAGGTVEVLRNLVGLVGIGLLCAALLGGAQAWAGPTSYLMIALYALYTQWHGPALTTPWLWPARPPHDLGAALCAALVFIAGVVLIAVRGARDTGPETARSG</sequence>
<feature type="transmembrane region" description="Helical" evidence="1">
    <location>
        <begin position="98"/>
        <end position="125"/>
    </location>
</feature>
<keyword evidence="1" id="KW-0472">Membrane</keyword>
<comment type="caution">
    <text evidence="2">The sequence shown here is derived from an EMBL/GenBank/DDBJ whole genome shotgun (WGS) entry which is preliminary data.</text>
</comment>
<feature type="transmembrane region" description="Helical" evidence="1">
    <location>
        <begin position="193"/>
        <end position="211"/>
    </location>
</feature>
<keyword evidence="3" id="KW-1185">Reference proteome</keyword>
<proteinExistence type="predicted"/>
<protein>
    <recommendedName>
        <fullName evidence="4">ABC transporter permease</fullName>
    </recommendedName>
</protein>
<feature type="transmembrane region" description="Helical" evidence="1">
    <location>
        <begin position="65"/>
        <end position="86"/>
    </location>
</feature>
<dbReference type="Proteomes" id="UP000764837">
    <property type="component" value="Unassembled WGS sequence"/>
</dbReference>
<keyword evidence="1" id="KW-0812">Transmembrane</keyword>
<reference evidence="2 3" key="1">
    <citation type="submission" date="2021-01" db="EMBL/GenBank/DDBJ databases">
        <title>Sequencing the genomes of 1000 actinobacteria strains.</title>
        <authorList>
            <person name="Klenk H.-P."/>
        </authorList>
    </citation>
    <scope>NUCLEOTIDE SEQUENCE [LARGE SCALE GENOMIC DNA]</scope>
    <source>
        <strain evidence="2 3">DSM 100204</strain>
    </source>
</reference>
<gene>
    <name evidence="2" type="ORF">JOD64_000735</name>
</gene>
<dbReference type="EMBL" id="JAFBBP010000001">
    <property type="protein sequence ID" value="MBM7489513.1"/>
    <property type="molecule type" value="Genomic_DNA"/>
</dbReference>
<dbReference type="RefSeq" id="WP_204940898.1">
    <property type="nucleotide sequence ID" value="NZ_JAFBBP010000001.1"/>
</dbReference>
<evidence type="ECO:0000256" key="1">
    <source>
        <dbReference type="SAM" id="Phobius"/>
    </source>
</evidence>
<organism evidence="2 3">
    <name type="scientific">Micromonospora luteifusca</name>
    <dbReference type="NCBI Taxonomy" id="709860"/>
    <lineage>
        <taxon>Bacteria</taxon>
        <taxon>Bacillati</taxon>
        <taxon>Actinomycetota</taxon>
        <taxon>Actinomycetes</taxon>
        <taxon>Micromonosporales</taxon>
        <taxon>Micromonosporaceae</taxon>
        <taxon>Micromonospora</taxon>
    </lineage>
</organism>
<keyword evidence="1" id="KW-1133">Transmembrane helix</keyword>
<evidence type="ECO:0000313" key="3">
    <source>
        <dbReference type="Proteomes" id="UP000764837"/>
    </source>
</evidence>